<dbReference type="PANTHER" id="PTHR30093">
    <property type="entry name" value="GENERAL SECRETION PATHWAY PROTEIN G"/>
    <property type="match status" value="1"/>
</dbReference>
<sequence>MSLAHKRGFTLIELVVVIIVLGILAVTALPKFINLSEDAQVASVKATGGALKSGIDLAHSVWAIRVGSGPAENLKTFGDSETGEMDFNANGWPAQHYFTDNEASPQLDNVEDCISVWETVFEADEPSVSRSDAQTSTDYKANYISANQCRYHLSDNQNLSIYYDSRDGRVQVDSDPAS</sequence>
<accession>A0A6L7I3E5</accession>
<dbReference type="PANTHER" id="PTHR30093:SF7">
    <property type="entry name" value="MSHA MAJOR PILIN SUBUNIT MSHA"/>
    <property type="match status" value="1"/>
</dbReference>
<dbReference type="Pfam" id="PF07963">
    <property type="entry name" value="N_methyl"/>
    <property type="match status" value="1"/>
</dbReference>
<reference evidence="2 3" key="1">
    <citation type="submission" date="2019-12" db="EMBL/GenBank/DDBJ databases">
        <title>Shewanella insulae sp. nov., isolated from a tidal flat.</title>
        <authorList>
            <person name="Yoon J.-H."/>
        </authorList>
    </citation>
    <scope>NUCLEOTIDE SEQUENCE [LARGE SCALE GENOMIC DNA]</scope>
    <source>
        <strain evidence="2 3">JBTF-M18</strain>
    </source>
</reference>
<dbReference type="RefSeq" id="WP_160797402.1">
    <property type="nucleotide sequence ID" value="NZ_WRPA01000013.1"/>
</dbReference>
<keyword evidence="1" id="KW-0472">Membrane</keyword>
<dbReference type="InterPro" id="IPR045584">
    <property type="entry name" value="Pilin-like"/>
</dbReference>
<dbReference type="SUPFAM" id="SSF54523">
    <property type="entry name" value="Pili subunits"/>
    <property type="match status" value="1"/>
</dbReference>
<evidence type="ECO:0000313" key="3">
    <source>
        <dbReference type="Proteomes" id="UP000474778"/>
    </source>
</evidence>
<keyword evidence="1" id="KW-1133">Transmembrane helix</keyword>
<dbReference type="Proteomes" id="UP000474778">
    <property type="component" value="Unassembled WGS sequence"/>
</dbReference>
<dbReference type="Gene3D" id="3.30.700.10">
    <property type="entry name" value="Glycoprotein, Type 4 Pilin"/>
    <property type="match status" value="1"/>
</dbReference>
<dbReference type="PROSITE" id="PS00409">
    <property type="entry name" value="PROKAR_NTER_METHYL"/>
    <property type="match status" value="1"/>
</dbReference>
<feature type="transmembrane region" description="Helical" evidence="1">
    <location>
        <begin position="12"/>
        <end position="33"/>
    </location>
</feature>
<proteinExistence type="predicted"/>
<protein>
    <submittedName>
        <fullName evidence="2">Prepilin-type N-terminal cleavage/methylation domain-containing protein</fullName>
    </submittedName>
</protein>
<dbReference type="InterPro" id="IPR012902">
    <property type="entry name" value="N_methyl_site"/>
</dbReference>
<evidence type="ECO:0000256" key="1">
    <source>
        <dbReference type="SAM" id="Phobius"/>
    </source>
</evidence>
<organism evidence="2 3">
    <name type="scientific">Shewanella insulae</name>
    <dbReference type="NCBI Taxonomy" id="2681496"/>
    <lineage>
        <taxon>Bacteria</taxon>
        <taxon>Pseudomonadati</taxon>
        <taxon>Pseudomonadota</taxon>
        <taxon>Gammaproteobacteria</taxon>
        <taxon>Alteromonadales</taxon>
        <taxon>Shewanellaceae</taxon>
        <taxon>Shewanella</taxon>
    </lineage>
</organism>
<keyword evidence="3" id="KW-1185">Reference proteome</keyword>
<dbReference type="NCBIfam" id="TIGR02532">
    <property type="entry name" value="IV_pilin_GFxxxE"/>
    <property type="match status" value="1"/>
</dbReference>
<comment type="caution">
    <text evidence="2">The sequence shown here is derived from an EMBL/GenBank/DDBJ whole genome shotgun (WGS) entry which is preliminary data.</text>
</comment>
<dbReference type="AlphaFoldDB" id="A0A6L7I3E5"/>
<gene>
    <name evidence="2" type="ORF">GNT65_14490</name>
</gene>
<evidence type="ECO:0000313" key="2">
    <source>
        <dbReference type="EMBL" id="MXR69868.1"/>
    </source>
</evidence>
<dbReference type="EMBL" id="WRPA01000013">
    <property type="protein sequence ID" value="MXR69868.1"/>
    <property type="molecule type" value="Genomic_DNA"/>
</dbReference>
<keyword evidence="1" id="KW-0812">Transmembrane</keyword>
<name>A0A6L7I3E5_9GAMM</name>